<dbReference type="SUPFAM" id="SSF53254">
    <property type="entry name" value="Phosphoglycerate mutase-like"/>
    <property type="match status" value="1"/>
</dbReference>
<dbReference type="Proteomes" id="UP000434639">
    <property type="component" value="Unassembled WGS sequence"/>
</dbReference>
<keyword evidence="4" id="KW-1185">Reference proteome</keyword>
<feature type="active site" description="Proton donor/acceptor" evidence="1">
    <location>
        <position position="79"/>
    </location>
</feature>
<dbReference type="Pfam" id="PF00300">
    <property type="entry name" value="His_Phos_1"/>
    <property type="match status" value="1"/>
</dbReference>
<dbReference type="Gene3D" id="3.40.50.1240">
    <property type="entry name" value="Phosphoglycerate mutase-like"/>
    <property type="match status" value="1"/>
</dbReference>
<dbReference type="OrthoDB" id="9783269at2"/>
<evidence type="ECO:0000256" key="2">
    <source>
        <dbReference type="PIRSR" id="PIRSR613078-2"/>
    </source>
</evidence>
<proteinExistence type="predicted"/>
<dbReference type="InterPro" id="IPR050275">
    <property type="entry name" value="PGM_Phosphatase"/>
</dbReference>
<feature type="active site" description="Tele-phosphohistidine intermediate" evidence="1">
    <location>
        <position position="12"/>
    </location>
</feature>
<protein>
    <recommendedName>
        <fullName evidence="5">Histidine phosphatase family protein</fullName>
    </recommendedName>
</protein>
<comment type="caution">
    <text evidence="3">The sequence shown here is derived from an EMBL/GenBank/DDBJ whole genome shotgun (WGS) entry which is preliminary data.</text>
</comment>
<dbReference type="GO" id="GO:0005737">
    <property type="term" value="C:cytoplasm"/>
    <property type="evidence" value="ECO:0007669"/>
    <property type="project" value="TreeGrafter"/>
</dbReference>
<accession>A0A7X2S4E3</accession>
<feature type="binding site" evidence="2">
    <location>
        <position position="57"/>
    </location>
    <ligand>
        <name>substrate</name>
    </ligand>
</feature>
<dbReference type="AlphaFoldDB" id="A0A7X2S4E3"/>
<dbReference type="GO" id="GO:0016791">
    <property type="term" value="F:phosphatase activity"/>
    <property type="evidence" value="ECO:0007669"/>
    <property type="project" value="TreeGrafter"/>
</dbReference>
<dbReference type="SMART" id="SM00855">
    <property type="entry name" value="PGAM"/>
    <property type="match status" value="1"/>
</dbReference>
<evidence type="ECO:0000256" key="1">
    <source>
        <dbReference type="PIRSR" id="PIRSR613078-1"/>
    </source>
</evidence>
<dbReference type="PANTHER" id="PTHR48100:SF1">
    <property type="entry name" value="HISTIDINE PHOSPHATASE FAMILY PROTEIN-RELATED"/>
    <property type="match status" value="1"/>
</dbReference>
<evidence type="ECO:0000313" key="3">
    <source>
        <dbReference type="EMBL" id="MTH53050.1"/>
    </source>
</evidence>
<dbReference type="InterPro" id="IPR013078">
    <property type="entry name" value="His_Pase_superF_clade-1"/>
</dbReference>
<sequence length="204" mass="23210">MDDIVAVALLRHGLTEKNSRRAYIGWTDDPLSEEGRKALSGIEHFSPELVITSGMKRTDQTADLLFPGAARHSISSFKEIHFGEWEGRTFDELKAEPAYREWVDNMDQHAPPGGESLSVFKERVMAGWAEARKEIGARKTSAVIAHGGTIRHLMTQLTEDRRGFWDWPCLPGEGYILYWTKEAFRRGERCISYQAEPAMENRRG</sequence>
<dbReference type="CDD" id="cd07067">
    <property type="entry name" value="HP_PGM_like"/>
    <property type="match status" value="1"/>
</dbReference>
<feature type="binding site" evidence="2">
    <location>
        <begin position="11"/>
        <end position="18"/>
    </location>
    <ligand>
        <name>substrate</name>
    </ligand>
</feature>
<evidence type="ECO:0000313" key="4">
    <source>
        <dbReference type="Proteomes" id="UP000434639"/>
    </source>
</evidence>
<reference evidence="3 4" key="1">
    <citation type="journal article" date="2017" name="Int. J. Syst. Evol. Microbiol.">
        <title>Bacillus mangrovi sp. nov., isolated from a sediment sample from a mangrove forest.</title>
        <authorList>
            <person name="Gupta V."/>
            <person name="Singh P.K."/>
            <person name="Korpole S."/>
            <person name="Tanuku N.R.S."/>
            <person name="Pinnaka A.K."/>
        </authorList>
    </citation>
    <scope>NUCLEOTIDE SEQUENCE [LARGE SCALE GENOMIC DNA]</scope>
    <source>
        <strain evidence="3 4">KCTC 33872</strain>
    </source>
</reference>
<dbReference type="EMBL" id="WMIB01000004">
    <property type="protein sequence ID" value="MTH53050.1"/>
    <property type="molecule type" value="Genomic_DNA"/>
</dbReference>
<gene>
    <name evidence="3" type="ORF">GKZ89_06465</name>
</gene>
<dbReference type="InterPro" id="IPR029033">
    <property type="entry name" value="His_PPase_superfam"/>
</dbReference>
<organism evidence="3 4">
    <name type="scientific">Metabacillus mangrovi</name>
    <dbReference type="NCBI Taxonomy" id="1491830"/>
    <lineage>
        <taxon>Bacteria</taxon>
        <taxon>Bacillati</taxon>
        <taxon>Bacillota</taxon>
        <taxon>Bacilli</taxon>
        <taxon>Bacillales</taxon>
        <taxon>Bacillaceae</taxon>
        <taxon>Metabacillus</taxon>
    </lineage>
</organism>
<dbReference type="RefSeq" id="WP_155111587.1">
    <property type="nucleotide sequence ID" value="NZ_WMIB01000004.1"/>
</dbReference>
<evidence type="ECO:0008006" key="5">
    <source>
        <dbReference type="Google" id="ProtNLM"/>
    </source>
</evidence>
<dbReference type="PANTHER" id="PTHR48100">
    <property type="entry name" value="BROAD-SPECIFICITY PHOSPHATASE YOR283W-RELATED"/>
    <property type="match status" value="1"/>
</dbReference>
<name>A0A7X2S4E3_9BACI</name>